<evidence type="ECO:0000313" key="2">
    <source>
        <dbReference type="Proteomes" id="UP000811609"/>
    </source>
</evidence>
<comment type="caution">
    <text evidence="1">The sequence shown here is derived from an EMBL/GenBank/DDBJ whole genome shotgun (WGS) entry which is preliminary data.</text>
</comment>
<sequence>MGFLSEAMILHSKDIPWRMECENLYLEEGKLVNQLSCCMQKVKSTQ</sequence>
<reference evidence="1" key="1">
    <citation type="submission" date="2020-12" db="EMBL/GenBank/DDBJ databases">
        <title>WGS assembly of Carya illinoinensis cv. Pawnee.</title>
        <authorList>
            <person name="Platts A."/>
            <person name="Shu S."/>
            <person name="Wright S."/>
            <person name="Barry K."/>
            <person name="Edger P."/>
            <person name="Pires J.C."/>
            <person name="Schmutz J."/>
        </authorList>
    </citation>
    <scope>NUCLEOTIDE SEQUENCE</scope>
    <source>
        <tissue evidence="1">Leaf</tissue>
    </source>
</reference>
<dbReference type="Proteomes" id="UP000811609">
    <property type="component" value="Chromosome 1"/>
</dbReference>
<organism evidence="1 2">
    <name type="scientific">Carya illinoinensis</name>
    <name type="common">Pecan</name>
    <dbReference type="NCBI Taxonomy" id="32201"/>
    <lineage>
        <taxon>Eukaryota</taxon>
        <taxon>Viridiplantae</taxon>
        <taxon>Streptophyta</taxon>
        <taxon>Embryophyta</taxon>
        <taxon>Tracheophyta</taxon>
        <taxon>Spermatophyta</taxon>
        <taxon>Magnoliopsida</taxon>
        <taxon>eudicotyledons</taxon>
        <taxon>Gunneridae</taxon>
        <taxon>Pentapetalae</taxon>
        <taxon>rosids</taxon>
        <taxon>fabids</taxon>
        <taxon>Fagales</taxon>
        <taxon>Juglandaceae</taxon>
        <taxon>Carya</taxon>
    </lineage>
</organism>
<gene>
    <name evidence="1" type="ORF">CIPAW_01G079800</name>
</gene>
<evidence type="ECO:0000313" key="1">
    <source>
        <dbReference type="EMBL" id="KAG6667129.1"/>
    </source>
</evidence>
<dbReference type="EMBL" id="CM031809">
    <property type="protein sequence ID" value="KAG6667129.1"/>
    <property type="molecule type" value="Genomic_DNA"/>
</dbReference>
<keyword evidence="2" id="KW-1185">Reference proteome</keyword>
<protein>
    <submittedName>
        <fullName evidence="1">Uncharacterized protein</fullName>
    </submittedName>
</protein>
<accession>A0A8T1RKG5</accession>
<name>A0A8T1RKG5_CARIL</name>
<proteinExistence type="predicted"/>
<dbReference type="AlphaFoldDB" id="A0A8T1RKG5"/>